<name>A0A7S0H386_9EUKA</name>
<organism evidence="2">
    <name type="scientific">Amorphochlora amoebiformis</name>
    <dbReference type="NCBI Taxonomy" id="1561963"/>
    <lineage>
        <taxon>Eukaryota</taxon>
        <taxon>Sar</taxon>
        <taxon>Rhizaria</taxon>
        <taxon>Cercozoa</taxon>
        <taxon>Chlorarachniophyceae</taxon>
        <taxon>Amorphochlora</taxon>
    </lineage>
</organism>
<keyword evidence="1" id="KW-0812">Transmembrane</keyword>
<gene>
    <name evidence="2" type="ORF">LAMO00422_LOCUS15561</name>
</gene>
<reference evidence="2" key="1">
    <citation type="submission" date="2021-01" db="EMBL/GenBank/DDBJ databases">
        <authorList>
            <person name="Corre E."/>
            <person name="Pelletier E."/>
            <person name="Niang G."/>
            <person name="Scheremetjew M."/>
            <person name="Finn R."/>
            <person name="Kale V."/>
            <person name="Holt S."/>
            <person name="Cochrane G."/>
            <person name="Meng A."/>
            <person name="Brown T."/>
            <person name="Cohen L."/>
        </authorList>
    </citation>
    <scope>NUCLEOTIDE SEQUENCE</scope>
    <source>
        <strain evidence="2">CCMP2058</strain>
    </source>
</reference>
<evidence type="ECO:0000313" key="2">
    <source>
        <dbReference type="EMBL" id="CAD8456614.1"/>
    </source>
</evidence>
<dbReference type="PANTHER" id="PTHR34548:SF2">
    <property type="entry name" value="PROTEIN TIC 21, CHLOROPLASTIC"/>
    <property type="match status" value="1"/>
</dbReference>
<keyword evidence="1" id="KW-1133">Transmembrane helix</keyword>
<evidence type="ECO:0000256" key="1">
    <source>
        <dbReference type="SAM" id="Phobius"/>
    </source>
</evidence>
<dbReference type="InterPro" id="IPR022051">
    <property type="entry name" value="DUF3611"/>
</dbReference>
<feature type="transmembrane region" description="Helical" evidence="1">
    <location>
        <begin position="120"/>
        <end position="141"/>
    </location>
</feature>
<evidence type="ECO:0008006" key="3">
    <source>
        <dbReference type="Google" id="ProtNLM"/>
    </source>
</evidence>
<dbReference type="AlphaFoldDB" id="A0A7S0H386"/>
<proteinExistence type="predicted"/>
<dbReference type="PANTHER" id="PTHR34548">
    <property type="entry name" value="PROTEIN TIC 21, CHLOROPLASTIC"/>
    <property type="match status" value="1"/>
</dbReference>
<feature type="transmembrane region" description="Helical" evidence="1">
    <location>
        <begin position="89"/>
        <end position="108"/>
    </location>
</feature>
<sequence>MLARVPTLPVAVAPPPTLLPRIQARSGRIECLRHRSPLCAAENGDNSRKSGKRLGGKIPWLSANRRSLEWGSVEPSARRLAKYLWRGGWIAWWSQLILTAVSTVTLMFSATVGGGIQYPFSSGLVTASAALISVLVSWLWMYRYTRMALTLADGKQDASTAQQIVGATRAGVTMNMIGVGLALISGEQIVGTLVADALSQGRVSMGPYGGFETRPSLTLEAFVLQSNTNIQVASFVGLLTSWLINQVAVKFRPPEISEPTTA</sequence>
<keyword evidence="1" id="KW-0472">Membrane</keyword>
<dbReference type="EMBL" id="HBEM01022801">
    <property type="protein sequence ID" value="CAD8456614.1"/>
    <property type="molecule type" value="Transcribed_RNA"/>
</dbReference>
<dbReference type="Pfam" id="PF12263">
    <property type="entry name" value="DUF3611"/>
    <property type="match status" value="1"/>
</dbReference>
<accession>A0A7S0H386</accession>
<protein>
    <recommendedName>
        <fullName evidence="3">DUF3611 family protein</fullName>
    </recommendedName>
</protein>